<evidence type="ECO:0000313" key="1">
    <source>
        <dbReference type="EMBL" id="KAK1860230.1"/>
    </source>
</evidence>
<sequence>MIFALEAELGTKRPPWARSLPILPAASSQAGGASASVAPLPYPPSLRASPILHTFISPSRPASVSSRSERRPSGPCARVMLAHDPTDPPRIFPALRPEEASVSAAVANQEAPRPLLESLVIVSVTGKGVLEQASSDVYPDVRTVSSEMAKLDEAYKPDNVKVGPRMKLGHLHLPAVHCSDLCEVDVVYYIEFENVRRVLAVHEFNAPGVAPGVAFQQAAKYACAAAAGLCQGGVPWAEVVAPLMVSTGVLKLRGAAYMADRLFPVAVATSATLDLTSKHGVVAAHLYRVKAAEQVKRFVELVRGAAVSLAFVSLRENVFPEDGGGSAVPRNSPTFSKSPIWPKWGVVSSVMPGGLVAHFSHLYRAFQTLYSSPASPHVCFPFCVATGIESATAGPAGASALLFPNLKAAAFRCSLPDKIHVARIYVTALVVALRAIHGAGLIHGDVHVSNVMWRLSADRGSVEINVIDWDTVFFACDGGPQHWARRWKNKPKWRPYK</sequence>
<evidence type="ECO:0000313" key="2">
    <source>
        <dbReference type="Proteomes" id="UP000798662"/>
    </source>
</evidence>
<protein>
    <submittedName>
        <fullName evidence="1">Uncharacterized protein</fullName>
    </submittedName>
</protein>
<accession>A0ACC3BQK1</accession>
<name>A0ACC3BQK1_PYRYE</name>
<dbReference type="Proteomes" id="UP000798662">
    <property type="component" value="Chromosome 1"/>
</dbReference>
<keyword evidence="2" id="KW-1185">Reference proteome</keyword>
<proteinExistence type="predicted"/>
<organism evidence="1 2">
    <name type="scientific">Pyropia yezoensis</name>
    <name type="common">Susabi-nori</name>
    <name type="synonym">Porphyra yezoensis</name>
    <dbReference type="NCBI Taxonomy" id="2788"/>
    <lineage>
        <taxon>Eukaryota</taxon>
        <taxon>Rhodophyta</taxon>
        <taxon>Bangiophyceae</taxon>
        <taxon>Bangiales</taxon>
        <taxon>Bangiaceae</taxon>
        <taxon>Pyropia</taxon>
    </lineage>
</organism>
<gene>
    <name evidence="1" type="ORF">I4F81_002819</name>
</gene>
<comment type="caution">
    <text evidence="1">The sequence shown here is derived from an EMBL/GenBank/DDBJ whole genome shotgun (WGS) entry which is preliminary data.</text>
</comment>
<reference evidence="1" key="1">
    <citation type="submission" date="2019-11" db="EMBL/GenBank/DDBJ databases">
        <title>Nori genome reveals adaptations in red seaweeds to the harsh intertidal environment.</title>
        <authorList>
            <person name="Wang D."/>
            <person name="Mao Y."/>
        </authorList>
    </citation>
    <scope>NUCLEOTIDE SEQUENCE</scope>
    <source>
        <tissue evidence="1">Gametophyte</tissue>
    </source>
</reference>
<dbReference type="EMBL" id="CM020618">
    <property type="protein sequence ID" value="KAK1860230.1"/>
    <property type="molecule type" value="Genomic_DNA"/>
</dbReference>